<accession>A0A4S8LHB0</accession>
<evidence type="ECO:0000313" key="1">
    <source>
        <dbReference type="EMBL" id="THU88486.1"/>
    </source>
</evidence>
<name>A0A4S8LHB0_DENBC</name>
<keyword evidence="2" id="KW-1185">Reference proteome</keyword>
<evidence type="ECO:0000313" key="2">
    <source>
        <dbReference type="Proteomes" id="UP000297245"/>
    </source>
</evidence>
<reference evidence="1 2" key="1">
    <citation type="journal article" date="2019" name="Nat. Ecol. Evol.">
        <title>Megaphylogeny resolves global patterns of mushroom evolution.</title>
        <authorList>
            <person name="Varga T."/>
            <person name="Krizsan K."/>
            <person name="Foldi C."/>
            <person name="Dima B."/>
            <person name="Sanchez-Garcia M."/>
            <person name="Sanchez-Ramirez S."/>
            <person name="Szollosi G.J."/>
            <person name="Szarkandi J.G."/>
            <person name="Papp V."/>
            <person name="Albert L."/>
            <person name="Andreopoulos W."/>
            <person name="Angelini C."/>
            <person name="Antonin V."/>
            <person name="Barry K.W."/>
            <person name="Bougher N.L."/>
            <person name="Buchanan P."/>
            <person name="Buyck B."/>
            <person name="Bense V."/>
            <person name="Catcheside P."/>
            <person name="Chovatia M."/>
            <person name="Cooper J."/>
            <person name="Damon W."/>
            <person name="Desjardin D."/>
            <person name="Finy P."/>
            <person name="Geml J."/>
            <person name="Haridas S."/>
            <person name="Hughes K."/>
            <person name="Justo A."/>
            <person name="Karasinski D."/>
            <person name="Kautmanova I."/>
            <person name="Kiss B."/>
            <person name="Kocsube S."/>
            <person name="Kotiranta H."/>
            <person name="LaButti K.M."/>
            <person name="Lechner B.E."/>
            <person name="Liimatainen K."/>
            <person name="Lipzen A."/>
            <person name="Lukacs Z."/>
            <person name="Mihaltcheva S."/>
            <person name="Morgado L.N."/>
            <person name="Niskanen T."/>
            <person name="Noordeloos M.E."/>
            <person name="Ohm R.A."/>
            <person name="Ortiz-Santana B."/>
            <person name="Ovrebo C."/>
            <person name="Racz N."/>
            <person name="Riley R."/>
            <person name="Savchenko A."/>
            <person name="Shiryaev A."/>
            <person name="Soop K."/>
            <person name="Spirin V."/>
            <person name="Szebenyi C."/>
            <person name="Tomsovsky M."/>
            <person name="Tulloss R.E."/>
            <person name="Uehling J."/>
            <person name="Grigoriev I.V."/>
            <person name="Vagvolgyi C."/>
            <person name="Papp T."/>
            <person name="Martin F.M."/>
            <person name="Miettinen O."/>
            <person name="Hibbett D.S."/>
            <person name="Nagy L.G."/>
        </authorList>
    </citation>
    <scope>NUCLEOTIDE SEQUENCE [LARGE SCALE GENOMIC DNA]</scope>
    <source>
        <strain evidence="1 2">CBS 962.96</strain>
    </source>
</reference>
<proteinExistence type="predicted"/>
<protein>
    <submittedName>
        <fullName evidence="1">Uncharacterized protein</fullName>
    </submittedName>
</protein>
<gene>
    <name evidence="1" type="ORF">K435DRAFT_679709</name>
</gene>
<dbReference type="OrthoDB" id="3183767at2759"/>
<dbReference type="Proteomes" id="UP000297245">
    <property type="component" value="Unassembled WGS sequence"/>
</dbReference>
<dbReference type="EMBL" id="ML179408">
    <property type="protein sequence ID" value="THU88486.1"/>
    <property type="molecule type" value="Genomic_DNA"/>
</dbReference>
<dbReference type="AlphaFoldDB" id="A0A4S8LHB0"/>
<organism evidence="1 2">
    <name type="scientific">Dendrothele bispora (strain CBS 962.96)</name>
    <dbReference type="NCBI Taxonomy" id="1314807"/>
    <lineage>
        <taxon>Eukaryota</taxon>
        <taxon>Fungi</taxon>
        <taxon>Dikarya</taxon>
        <taxon>Basidiomycota</taxon>
        <taxon>Agaricomycotina</taxon>
        <taxon>Agaricomycetes</taxon>
        <taxon>Agaricomycetidae</taxon>
        <taxon>Agaricales</taxon>
        <taxon>Agaricales incertae sedis</taxon>
        <taxon>Dendrothele</taxon>
    </lineage>
</organism>
<sequence length="254" mass="29973">FEHSDPLAHSSPESHYHMSNDSSNWFVLRDWMNSHRNDAAVTISYIYDLSFDCLITYYSRRFFIKAKEHILCCILHMKEDMQYSLEDGSQLTFVHERIYKHKVLRINYTSYDMRRCQDSINPHIPDHSNVMVLVSGSDEVGADPYWYARVLGVFHVMAQHNQGQPCRFDFLWVCWYGIDSTYKYGWKYKRMPRIRFIDSTEDCAFGFLDPACVIRAVHLIPAFSLGSTKAFLGPSIARQDCENNEDWYRYYVGM</sequence>
<feature type="non-terminal residue" evidence="1">
    <location>
        <position position="1"/>
    </location>
</feature>